<organism evidence="1 2">
    <name type="scientific">Acrobeloides nanus</name>
    <dbReference type="NCBI Taxonomy" id="290746"/>
    <lineage>
        <taxon>Eukaryota</taxon>
        <taxon>Metazoa</taxon>
        <taxon>Ecdysozoa</taxon>
        <taxon>Nematoda</taxon>
        <taxon>Chromadorea</taxon>
        <taxon>Rhabditida</taxon>
        <taxon>Tylenchina</taxon>
        <taxon>Cephalobomorpha</taxon>
        <taxon>Cephaloboidea</taxon>
        <taxon>Cephalobidae</taxon>
        <taxon>Acrobeloides</taxon>
    </lineage>
</organism>
<dbReference type="WBParaSite" id="ACRNAN_Path_1109.g4269.t1">
    <property type="protein sequence ID" value="ACRNAN_Path_1109.g4269.t1"/>
    <property type="gene ID" value="ACRNAN_Path_1109.g4269"/>
</dbReference>
<dbReference type="Proteomes" id="UP000887540">
    <property type="component" value="Unplaced"/>
</dbReference>
<keyword evidence="1" id="KW-1185">Reference proteome</keyword>
<evidence type="ECO:0000313" key="2">
    <source>
        <dbReference type="WBParaSite" id="ACRNAN_Path_1109.g4269.t1"/>
    </source>
</evidence>
<protein>
    <submittedName>
        <fullName evidence="2">ATP synthase F0 subunit 8</fullName>
    </submittedName>
</protein>
<reference evidence="2" key="1">
    <citation type="submission" date="2022-11" db="UniProtKB">
        <authorList>
            <consortium name="WormBaseParasite"/>
        </authorList>
    </citation>
    <scope>IDENTIFICATION</scope>
</reference>
<accession>A0A914BVU9</accession>
<name>A0A914BVU9_9BILA</name>
<sequence>MSKLTSAVQFLVDPCVEARRFFIDFLCLSPSWFLIIMIKSVRKRIIPGMTELKNNKIATKVPARTITTKTVTVNSAKSY</sequence>
<evidence type="ECO:0000313" key="1">
    <source>
        <dbReference type="Proteomes" id="UP000887540"/>
    </source>
</evidence>
<proteinExistence type="predicted"/>
<dbReference type="AlphaFoldDB" id="A0A914BVU9"/>